<protein>
    <recommendedName>
        <fullName evidence="3">ParD-like family protein</fullName>
    </recommendedName>
</protein>
<evidence type="ECO:0008006" key="3">
    <source>
        <dbReference type="Google" id="ProtNLM"/>
    </source>
</evidence>
<dbReference type="InterPro" id="IPR021831">
    <property type="entry name" value="ParD-like"/>
</dbReference>
<keyword evidence="2" id="KW-1185">Reference proteome</keyword>
<dbReference type="RefSeq" id="WP_205257034.1">
    <property type="nucleotide sequence ID" value="NZ_BAAAPV010000001.1"/>
</dbReference>
<name>A0A938YPN3_9ACTN</name>
<evidence type="ECO:0000313" key="2">
    <source>
        <dbReference type="Proteomes" id="UP000663801"/>
    </source>
</evidence>
<gene>
    <name evidence="1" type="ORF">JL107_10715</name>
</gene>
<dbReference type="AlphaFoldDB" id="A0A938YPN3"/>
<dbReference type="Proteomes" id="UP000663801">
    <property type="component" value="Unassembled WGS sequence"/>
</dbReference>
<dbReference type="Pfam" id="PF11903">
    <property type="entry name" value="ParD_like"/>
    <property type="match status" value="1"/>
</dbReference>
<proteinExistence type="predicted"/>
<organism evidence="1 2">
    <name type="scientific">Nakamurella flavida</name>
    <dbReference type="NCBI Taxonomy" id="363630"/>
    <lineage>
        <taxon>Bacteria</taxon>
        <taxon>Bacillati</taxon>
        <taxon>Actinomycetota</taxon>
        <taxon>Actinomycetes</taxon>
        <taxon>Nakamurellales</taxon>
        <taxon>Nakamurellaceae</taxon>
        <taxon>Nakamurella</taxon>
    </lineage>
</organism>
<evidence type="ECO:0000313" key="1">
    <source>
        <dbReference type="EMBL" id="MBM9476918.1"/>
    </source>
</evidence>
<sequence length="119" mass="12791">MARTSQPTRLPADIYDAAVAASAISSRSAAQQIAHWARIGRELEMSPQVNHRAINHVLVGAGSYDALSEQEQAVVRQEWTERATALRGELNYAAGFTAAGESYSELDADGSVVVHPARD</sequence>
<comment type="caution">
    <text evidence="1">The sequence shown here is derived from an EMBL/GenBank/DDBJ whole genome shotgun (WGS) entry which is preliminary data.</text>
</comment>
<dbReference type="EMBL" id="JAERWL010000009">
    <property type="protein sequence ID" value="MBM9476918.1"/>
    <property type="molecule type" value="Genomic_DNA"/>
</dbReference>
<reference evidence="1" key="1">
    <citation type="submission" date="2021-01" db="EMBL/GenBank/DDBJ databases">
        <title>KCTC 19127 draft genome.</title>
        <authorList>
            <person name="An D."/>
        </authorList>
    </citation>
    <scope>NUCLEOTIDE SEQUENCE</scope>
    <source>
        <strain evidence="1">KCTC 19127</strain>
    </source>
</reference>
<accession>A0A938YPN3</accession>